<comment type="caution">
    <text evidence="2">The sequence shown here is derived from an EMBL/GenBank/DDBJ whole genome shotgun (WGS) entry which is preliminary data.</text>
</comment>
<dbReference type="PANTHER" id="PTHR35043:SF8">
    <property type="entry name" value="DUF4220 DOMAIN-CONTAINING PROTEIN"/>
    <property type="match status" value="1"/>
</dbReference>
<feature type="transmembrane region" description="Helical" evidence="1">
    <location>
        <begin position="68"/>
        <end position="91"/>
    </location>
</feature>
<dbReference type="EMBL" id="JASNQZ010000004">
    <property type="protein sequence ID" value="KAL0958154.1"/>
    <property type="molecule type" value="Genomic_DNA"/>
</dbReference>
<keyword evidence="3" id="KW-1185">Reference proteome</keyword>
<feature type="transmembrane region" description="Helical" evidence="1">
    <location>
        <begin position="255"/>
        <end position="277"/>
    </location>
</feature>
<feature type="transmembrane region" description="Helical" evidence="1">
    <location>
        <begin position="152"/>
        <end position="170"/>
    </location>
</feature>
<evidence type="ECO:0000313" key="3">
    <source>
        <dbReference type="Proteomes" id="UP001556367"/>
    </source>
</evidence>
<dbReference type="PANTHER" id="PTHR35043">
    <property type="entry name" value="TRANSCRIPTION FACTOR DOMAIN-CONTAINING PROTEIN"/>
    <property type="match status" value="1"/>
</dbReference>
<name>A0ABR3JQU8_9AGAR</name>
<evidence type="ECO:0000256" key="1">
    <source>
        <dbReference type="SAM" id="Phobius"/>
    </source>
</evidence>
<feature type="transmembrane region" description="Helical" evidence="1">
    <location>
        <begin position="328"/>
        <end position="349"/>
    </location>
</feature>
<gene>
    <name evidence="2" type="ORF">HGRIS_000320</name>
</gene>
<evidence type="ECO:0000313" key="2">
    <source>
        <dbReference type="EMBL" id="KAL0958154.1"/>
    </source>
</evidence>
<organism evidence="2 3">
    <name type="scientific">Hohenbuehelia grisea</name>
    <dbReference type="NCBI Taxonomy" id="104357"/>
    <lineage>
        <taxon>Eukaryota</taxon>
        <taxon>Fungi</taxon>
        <taxon>Dikarya</taxon>
        <taxon>Basidiomycota</taxon>
        <taxon>Agaricomycotina</taxon>
        <taxon>Agaricomycetes</taxon>
        <taxon>Agaricomycetidae</taxon>
        <taxon>Agaricales</taxon>
        <taxon>Pleurotineae</taxon>
        <taxon>Pleurotaceae</taxon>
        <taxon>Hohenbuehelia</taxon>
    </lineage>
</organism>
<protein>
    <submittedName>
        <fullName evidence="2">Uncharacterized protein</fullName>
    </submittedName>
</protein>
<reference evidence="3" key="1">
    <citation type="submission" date="2024-06" db="EMBL/GenBank/DDBJ databases">
        <title>Multi-omics analyses provide insights into the biosynthesis of the anticancer antibiotic pleurotin in Hohenbuehelia grisea.</title>
        <authorList>
            <person name="Weaver J.A."/>
            <person name="Alberti F."/>
        </authorList>
    </citation>
    <scope>NUCLEOTIDE SEQUENCE [LARGE SCALE GENOMIC DNA]</scope>
    <source>
        <strain evidence="3">T-177</strain>
    </source>
</reference>
<feature type="transmembrane region" description="Helical" evidence="1">
    <location>
        <begin position="182"/>
        <end position="201"/>
    </location>
</feature>
<accession>A0ABR3JQU8</accession>
<feature type="transmembrane region" description="Helical" evidence="1">
    <location>
        <begin position="289"/>
        <end position="308"/>
    </location>
</feature>
<keyword evidence="1" id="KW-0472">Membrane</keyword>
<dbReference type="Proteomes" id="UP001556367">
    <property type="component" value="Unassembled WGS sequence"/>
</dbReference>
<keyword evidence="1" id="KW-1133">Transmembrane helix</keyword>
<keyword evidence="1" id="KW-0812">Transmembrane</keyword>
<sequence>MPSQPSPDSYIHAMVWDTGTGDGGNRAVYGLIWSCLVTIFGCTYLAVHPNLPNRTAKSARWKRTLRRPILMLWTIVVPELMLYCAVIQWAIARNVAKRQARKGWTNTHGFFLLMGGFVQGDTLKRLTMDSVGYVDWPDISVEDIEDKSKGDGLSKGLLTLQLLWFILQLISRVVQGFAVTELELMTVAYVVLAVVMMFFWWEKPLNVQRPIHIQTRISSKRPEHRQLHDPPILIKWHYYLTGETDDCAAWSAAEALWQIGIIGAIFGTFFGAIHIIAWNFHFATRGEQLIWRGASIIVTIAPPIYVVYPMIVESFPQRLFRAGHLCHLGLAIIYFLARAFILIDVFVLLRDLPASAYQSSDWTQLIPHI</sequence>
<proteinExistence type="predicted"/>
<feature type="transmembrane region" description="Helical" evidence="1">
    <location>
        <begin position="27"/>
        <end position="47"/>
    </location>
</feature>